<dbReference type="GO" id="GO:0017101">
    <property type="term" value="C:aminoacyl-tRNA synthetase multienzyme complex"/>
    <property type="evidence" value="ECO:0007669"/>
    <property type="project" value="TreeGrafter"/>
</dbReference>
<dbReference type="STRING" id="309801.trd_0609"/>
<dbReference type="PRINTS" id="PR01046">
    <property type="entry name" value="TRNASYNTHPRO"/>
</dbReference>
<dbReference type="PROSITE" id="PS50862">
    <property type="entry name" value="AA_TRNA_LIGASE_II"/>
    <property type="match status" value="1"/>
</dbReference>
<keyword evidence="3 8" id="KW-0547">Nucleotide-binding</keyword>
<organism evidence="10 11">
    <name type="scientific">Thermomicrobium roseum (strain ATCC 27502 / DSM 5159 / P-2)</name>
    <dbReference type="NCBI Taxonomy" id="309801"/>
    <lineage>
        <taxon>Bacteria</taxon>
        <taxon>Pseudomonadati</taxon>
        <taxon>Thermomicrobiota</taxon>
        <taxon>Thermomicrobia</taxon>
        <taxon>Thermomicrobiales</taxon>
        <taxon>Thermomicrobiaceae</taxon>
        <taxon>Thermomicrobium</taxon>
    </lineage>
</organism>
<keyword evidence="5 8" id="KW-0648">Protein biosynthesis</keyword>
<dbReference type="InterPro" id="IPR045864">
    <property type="entry name" value="aa-tRNA-synth_II/BPL/LPL"/>
</dbReference>
<dbReference type="GO" id="GO:0005524">
    <property type="term" value="F:ATP binding"/>
    <property type="evidence" value="ECO:0007669"/>
    <property type="project" value="UniProtKB-UniRule"/>
</dbReference>
<evidence type="ECO:0000256" key="1">
    <source>
        <dbReference type="ARBA" id="ARBA00022490"/>
    </source>
</evidence>
<dbReference type="RefSeq" id="WP_012642009.1">
    <property type="nucleotide sequence ID" value="NC_011959.1"/>
</dbReference>
<dbReference type="NCBIfam" id="TIGR00408">
    <property type="entry name" value="proS_fam_I"/>
    <property type="match status" value="1"/>
</dbReference>
<dbReference type="InterPro" id="IPR002314">
    <property type="entry name" value="aa-tRNA-synt_IIb"/>
</dbReference>
<dbReference type="Pfam" id="PF00587">
    <property type="entry name" value="tRNA-synt_2b"/>
    <property type="match status" value="1"/>
</dbReference>
<dbReference type="SUPFAM" id="SSF55681">
    <property type="entry name" value="Class II aaRS and biotin synthetases"/>
    <property type="match status" value="1"/>
</dbReference>
<dbReference type="FunFam" id="3.40.50.800:FF:000005">
    <property type="entry name" value="bifunctional glutamate/proline--tRNA ligase"/>
    <property type="match status" value="1"/>
</dbReference>
<dbReference type="GO" id="GO:0006433">
    <property type="term" value="P:prolyl-tRNA aminoacylation"/>
    <property type="evidence" value="ECO:0007669"/>
    <property type="project" value="UniProtKB-UniRule"/>
</dbReference>
<proteinExistence type="inferred from homology"/>
<dbReference type="PANTHER" id="PTHR43382">
    <property type="entry name" value="PROLYL-TRNA SYNTHETASE"/>
    <property type="match status" value="1"/>
</dbReference>
<dbReference type="InterPro" id="IPR002316">
    <property type="entry name" value="Pro-tRNA-ligase_IIa"/>
</dbReference>
<dbReference type="GO" id="GO:0004827">
    <property type="term" value="F:proline-tRNA ligase activity"/>
    <property type="evidence" value="ECO:0007669"/>
    <property type="project" value="UniProtKB-UniRule"/>
</dbReference>
<keyword evidence="6 8" id="KW-0030">Aminoacyl-tRNA synthetase</keyword>
<dbReference type="SUPFAM" id="SSF64586">
    <property type="entry name" value="C-terminal domain of ProRS"/>
    <property type="match status" value="1"/>
</dbReference>
<comment type="function">
    <text evidence="8">Catalyzes the attachment of proline to tRNA(Pro) in a two-step reaction: proline is first activated by ATP to form Pro-AMP and then transferred to the acceptor end of tRNA(Pro).</text>
</comment>
<dbReference type="InterPro" id="IPR004154">
    <property type="entry name" value="Anticodon-bd"/>
</dbReference>
<dbReference type="HAMAP" id="MF_01571">
    <property type="entry name" value="Pro_tRNA_synth_type3"/>
    <property type="match status" value="1"/>
</dbReference>
<gene>
    <name evidence="8 10" type="primary">proS</name>
    <name evidence="10" type="ordered locus">trd_0609</name>
</gene>
<feature type="domain" description="Aminoacyl-transfer RNA synthetases class-II family profile" evidence="9">
    <location>
        <begin position="19"/>
        <end position="287"/>
    </location>
</feature>
<keyword evidence="2 8" id="KW-0436">Ligase</keyword>
<keyword evidence="4 8" id="KW-0067">ATP-binding</keyword>
<evidence type="ECO:0000256" key="7">
    <source>
        <dbReference type="ARBA" id="ARBA00047671"/>
    </source>
</evidence>
<evidence type="ECO:0000256" key="4">
    <source>
        <dbReference type="ARBA" id="ARBA00022840"/>
    </source>
</evidence>
<sequence length="484" mass="55917">MTTDRKYVEELIEQEDDFDRWYVEVIQKAELADESPVRGTRVIRPYGFALWENMQAELDRRIKATGVQNAYFPLFIPKSFLEREAEHIKGFAPEVAWVTRGGDKELEEWLAVRPTSESIICPMFARWVQSYRDLPILINQWCSVVRWEERPRAFLRTLEFLWQEGHTVHATLEEAEERARLMLEVYRDFVESELAIPVIPGQKTESEKFAGALRTYTIEAMMGGKHWALQSATSHNLGDHFGKVFDITFLDREGKRRYVFNTSWGLSHRTIGAMVMVHGDDRGLKLPPRVAPIQVVIVPIWRKDEERRQVEETVDRVRAMLRRAVRVHADLRDDKTPGWKFNDWDLKGVPIRLEIGPRDVASDQVTLVRRDVLGQRQAVPIANLVGAVQSELESIQVSLFRAARAMLERYTEDVRDYEVLKERVATNAGFNRAFWCGDPACEARVKAETKATVRCIPFEQPAELEPCLVCGAPGKYQVIWARAY</sequence>
<evidence type="ECO:0000256" key="3">
    <source>
        <dbReference type="ARBA" id="ARBA00022741"/>
    </source>
</evidence>
<reference evidence="10 11" key="1">
    <citation type="journal article" date="2009" name="PLoS ONE">
        <title>Complete genome sequence of the aerobic CO-oxidizing thermophile Thermomicrobium roseum.</title>
        <authorList>
            <person name="Wu D."/>
            <person name="Raymond J."/>
            <person name="Wu M."/>
            <person name="Chatterji S."/>
            <person name="Ren Q."/>
            <person name="Graham J.E."/>
            <person name="Bryant D.A."/>
            <person name="Robb F."/>
            <person name="Colman A."/>
            <person name="Tallon L.J."/>
            <person name="Badger J.H."/>
            <person name="Madupu R."/>
            <person name="Ward N.L."/>
            <person name="Eisen J.A."/>
        </authorList>
    </citation>
    <scope>NUCLEOTIDE SEQUENCE [LARGE SCALE GENOMIC DNA]</scope>
    <source>
        <strain evidence="11">ATCC 27502 / DSM 5159 / P-2</strain>
    </source>
</reference>
<dbReference type="Gene3D" id="3.30.930.10">
    <property type="entry name" value="Bira Bifunctional Protein, Domain 2"/>
    <property type="match status" value="1"/>
</dbReference>
<evidence type="ECO:0000256" key="8">
    <source>
        <dbReference type="HAMAP-Rule" id="MF_01571"/>
    </source>
</evidence>
<dbReference type="CDD" id="cd00778">
    <property type="entry name" value="ProRS_core_arch_euk"/>
    <property type="match status" value="1"/>
</dbReference>
<keyword evidence="1 8" id="KW-0963">Cytoplasm</keyword>
<dbReference type="AlphaFoldDB" id="B9KYQ9"/>
<dbReference type="CDD" id="cd00862">
    <property type="entry name" value="ProRS_anticodon_zinc"/>
    <property type="match status" value="1"/>
</dbReference>
<dbReference type="EC" id="6.1.1.15" evidence="8"/>
<evidence type="ECO:0000256" key="6">
    <source>
        <dbReference type="ARBA" id="ARBA00023146"/>
    </source>
</evidence>
<name>B9KYQ9_THERP</name>
<dbReference type="InterPro" id="IPR033721">
    <property type="entry name" value="ProRS_core_arch_euk"/>
</dbReference>
<dbReference type="HOGENOM" id="CLU_001882_4_2_0"/>
<dbReference type="PANTHER" id="PTHR43382:SF2">
    <property type="entry name" value="BIFUNCTIONAL GLUTAMATE_PROLINE--TRNA LIGASE"/>
    <property type="match status" value="1"/>
</dbReference>
<evidence type="ECO:0000313" key="11">
    <source>
        <dbReference type="Proteomes" id="UP000000447"/>
    </source>
</evidence>
<evidence type="ECO:0000259" key="9">
    <source>
        <dbReference type="PROSITE" id="PS50862"/>
    </source>
</evidence>
<dbReference type="SMART" id="SM00946">
    <property type="entry name" value="ProRS-C_1"/>
    <property type="match status" value="1"/>
</dbReference>
<dbReference type="OrthoDB" id="9809052at2"/>
<dbReference type="InterPro" id="IPR006195">
    <property type="entry name" value="aa-tRNA-synth_II"/>
</dbReference>
<dbReference type="Pfam" id="PF03129">
    <property type="entry name" value="HGTP_anticodon"/>
    <property type="match status" value="1"/>
</dbReference>
<comment type="subunit">
    <text evidence="8">Homodimer.</text>
</comment>
<dbReference type="KEGG" id="tro:trd_0609"/>
<dbReference type="Gene3D" id="3.40.50.800">
    <property type="entry name" value="Anticodon-binding domain"/>
    <property type="match status" value="1"/>
</dbReference>
<dbReference type="EMBL" id="CP001275">
    <property type="protein sequence ID" value="ACM05220.1"/>
    <property type="molecule type" value="Genomic_DNA"/>
</dbReference>
<dbReference type="InterPro" id="IPR017449">
    <property type="entry name" value="Pro-tRNA_synth_II"/>
</dbReference>
<dbReference type="InterPro" id="IPR016061">
    <property type="entry name" value="Pro-tRNA_ligase_II_C"/>
</dbReference>
<dbReference type="GO" id="GO:0005737">
    <property type="term" value="C:cytoplasm"/>
    <property type="evidence" value="ECO:0007669"/>
    <property type="project" value="UniProtKB-SubCell"/>
</dbReference>
<accession>B9KYQ9</accession>
<comment type="catalytic activity">
    <reaction evidence="7 8">
        <text>tRNA(Pro) + L-proline + ATP = L-prolyl-tRNA(Pro) + AMP + diphosphate</text>
        <dbReference type="Rhea" id="RHEA:14305"/>
        <dbReference type="Rhea" id="RHEA-COMP:9700"/>
        <dbReference type="Rhea" id="RHEA-COMP:9702"/>
        <dbReference type="ChEBI" id="CHEBI:30616"/>
        <dbReference type="ChEBI" id="CHEBI:33019"/>
        <dbReference type="ChEBI" id="CHEBI:60039"/>
        <dbReference type="ChEBI" id="CHEBI:78442"/>
        <dbReference type="ChEBI" id="CHEBI:78532"/>
        <dbReference type="ChEBI" id="CHEBI:456215"/>
        <dbReference type="EC" id="6.1.1.15"/>
    </reaction>
</comment>
<dbReference type="Pfam" id="PF09180">
    <property type="entry name" value="ProRS-C_1"/>
    <property type="match status" value="1"/>
</dbReference>
<dbReference type="InterPro" id="IPR036621">
    <property type="entry name" value="Anticodon-bd_dom_sf"/>
</dbReference>
<dbReference type="FunFam" id="3.30.930.10:FF:000037">
    <property type="entry name" value="Proline--tRNA ligase"/>
    <property type="match status" value="1"/>
</dbReference>
<keyword evidence="11" id="KW-1185">Reference proteome</keyword>
<protein>
    <recommendedName>
        <fullName evidence="8">Proline--tRNA ligase</fullName>
        <ecNumber evidence="8">6.1.1.15</ecNumber>
    </recommendedName>
    <alternativeName>
        <fullName evidence="8">Prolyl-tRNA synthetase</fullName>
        <shortName evidence="8">ProRS</shortName>
    </alternativeName>
</protein>
<comment type="domain">
    <text evidence="8">Consists of three domains: the N-terminal catalytic domain, the anticodon-binding domain and the C-terminal extension.</text>
</comment>
<dbReference type="Proteomes" id="UP000000447">
    <property type="component" value="Chromosome"/>
</dbReference>
<dbReference type="Gene3D" id="3.30.110.30">
    <property type="entry name" value="C-terminal domain of ProRS"/>
    <property type="match status" value="1"/>
</dbReference>
<comment type="subcellular location">
    <subcellularLocation>
        <location evidence="8">Cytoplasm</location>
    </subcellularLocation>
</comment>
<evidence type="ECO:0000256" key="5">
    <source>
        <dbReference type="ARBA" id="ARBA00022917"/>
    </source>
</evidence>
<dbReference type="eggNOG" id="COG0442">
    <property type="taxonomic scope" value="Bacteria"/>
</dbReference>
<comment type="similarity">
    <text evidence="8">Belongs to the class-II aminoacyl-tRNA synthetase family. ProS type 3 subfamily.</text>
</comment>
<dbReference type="SUPFAM" id="SSF52954">
    <property type="entry name" value="Class II aaRS ABD-related"/>
    <property type="match status" value="1"/>
</dbReference>
<evidence type="ECO:0000313" key="10">
    <source>
        <dbReference type="EMBL" id="ACM05220.1"/>
    </source>
</evidence>
<evidence type="ECO:0000256" key="2">
    <source>
        <dbReference type="ARBA" id="ARBA00022598"/>
    </source>
</evidence>
<dbReference type="InterPro" id="IPR004499">
    <property type="entry name" value="Pro-tRNA-ligase_IIa_arc-type"/>
</dbReference>